<sequence length="269" mass="30116">MDFTKFPDYMEGLGDRFMKCTVESRTRPNCEANFKVMLHMPPDGLQEKTGHVAHEVDQQWKRRNCTKGAFNVIATTGSMKLRKRRTNLTHKLSDSGGRFWEEFSIHLDHTTSFSKYSRHQNANVSVTDLIEELKIEDQNSLSALPAVRLPSTESPNDIDMQPTSDLQTANEMMNLPQRYSRTAEPSTGLGAFTDAAGLIPDHPLLMDVEFSESEGLTSTPAVAPLPLLAGSDGDIVMHDETMIRKSKGIPILERVGETLRQKKLRVTQA</sequence>
<dbReference type="KEGG" id="pgut:117665997"/>
<evidence type="ECO:0000313" key="3">
    <source>
        <dbReference type="RefSeq" id="XP_034274382.1"/>
    </source>
</evidence>
<organism evidence="1 2">
    <name type="scientific">Pantherophis guttatus</name>
    <name type="common">Corn snake</name>
    <name type="synonym">Elaphe guttata</name>
    <dbReference type="NCBI Taxonomy" id="94885"/>
    <lineage>
        <taxon>Eukaryota</taxon>
        <taxon>Metazoa</taxon>
        <taxon>Chordata</taxon>
        <taxon>Craniata</taxon>
        <taxon>Vertebrata</taxon>
        <taxon>Euteleostomi</taxon>
        <taxon>Lepidosauria</taxon>
        <taxon>Squamata</taxon>
        <taxon>Bifurcata</taxon>
        <taxon>Unidentata</taxon>
        <taxon>Episquamata</taxon>
        <taxon>Toxicofera</taxon>
        <taxon>Serpentes</taxon>
        <taxon>Colubroidea</taxon>
        <taxon>Colubridae</taxon>
        <taxon>Colubrinae</taxon>
        <taxon>Pantherophis</taxon>
    </lineage>
</organism>
<reference evidence="2 3" key="1">
    <citation type="submission" date="2025-04" db="UniProtKB">
        <authorList>
            <consortium name="RefSeq"/>
        </authorList>
    </citation>
    <scope>IDENTIFICATION</scope>
    <source>
        <tissue evidence="2 3">Blood</tissue>
    </source>
</reference>
<dbReference type="OMA" id="TANESFH"/>
<dbReference type="Proteomes" id="UP001652622">
    <property type="component" value="Unplaced"/>
</dbReference>
<dbReference type="RefSeq" id="XP_034274382.1">
    <property type="nucleotide sequence ID" value="XM_034418491.1"/>
</dbReference>
<keyword evidence="1" id="KW-1185">Reference proteome</keyword>
<dbReference type="AlphaFoldDB" id="A0A6P9C435"/>
<evidence type="ECO:0000313" key="1">
    <source>
        <dbReference type="Proteomes" id="UP001652622"/>
    </source>
</evidence>
<proteinExistence type="predicted"/>
<protein>
    <submittedName>
        <fullName evidence="2 3">Uncharacterized protein LOC117665997 isoform X1</fullName>
    </submittedName>
</protein>
<dbReference type="RefSeq" id="XP_034274381.1">
    <property type="nucleotide sequence ID" value="XM_034418490.1"/>
</dbReference>
<name>A0A6P9C435_PANGU</name>
<accession>A0A6P9C435</accession>
<evidence type="ECO:0000313" key="2">
    <source>
        <dbReference type="RefSeq" id="XP_034274381.1"/>
    </source>
</evidence>
<gene>
    <name evidence="2 3" type="primary">LOC117665997</name>
</gene>
<dbReference type="GeneID" id="117665997"/>